<dbReference type="Proteomes" id="UP000467236">
    <property type="component" value="Chromosome"/>
</dbReference>
<evidence type="ECO:0000256" key="1">
    <source>
        <dbReference type="SAM" id="MobiDB-lite"/>
    </source>
</evidence>
<gene>
    <name evidence="3" type="ORF">MSHI_06820</name>
</gene>
<dbReference type="SMART" id="SM00507">
    <property type="entry name" value="HNHc"/>
    <property type="match status" value="1"/>
</dbReference>
<evidence type="ECO:0000313" key="3">
    <source>
        <dbReference type="EMBL" id="BBX72776.1"/>
    </source>
</evidence>
<reference evidence="3 4" key="1">
    <citation type="journal article" date="2019" name="Emerg. Microbes Infect.">
        <title>Comprehensive subspecies identification of 175 nontuberculous mycobacteria species based on 7547 genomic profiles.</title>
        <authorList>
            <person name="Matsumoto Y."/>
            <person name="Kinjo T."/>
            <person name="Motooka D."/>
            <person name="Nabeya D."/>
            <person name="Jung N."/>
            <person name="Uechi K."/>
            <person name="Horii T."/>
            <person name="Iida T."/>
            <person name="Fujita J."/>
            <person name="Nakamura S."/>
        </authorList>
    </citation>
    <scope>NUCLEOTIDE SEQUENCE [LARGE SCALE GENOMIC DNA]</scope>
    <source>
        <strain evidence="3 4">JCM 14233</strain>
    </source>
</reference>
<dbReference type="KEGG" id="mshj:MSHI_06820"/>
<dbReference type="EMBL" id="AP022575">
    <property type="protein sequence ID" value="BBX72776.1"/>
    <property type="molecule type" value="Genomic_DNA"/>
</dbReference>
<feature type="domain" description="HNH nuclease" evidence="2">
    <location>
        <begin position="165"/>
        <end position="216"/>
    </location>
</feature>
<protein>
    <recommendedName>
        <fullName evidence="2">HNH nuclease domain-containing protein</fullName>
    </recommendedName>
</protein>
<proteinExistence type="predicted"/>
<evidence type="ECO:0000259" key="2">
    <source>
        <dbReference type="SMART" id="SM00507"/>
    </source>
</evidence>
<evidence type="ECO:0000313" key="4">
    <source>
        <dbReference type="Proteomes" id="UP000467236"/>
    </source>
</evidence>
<name>A0A7I7MKV5_9MYCO</name>
<dbReference type="CDD" id="cd00085">
    <property type="entry name" value="HNHc"/>
    <property type="match status" value="1"/>
</dbReference>
<dbReference type="Pfam" id="PF02720">
    <property type="entry name" value="DUF222"/>
    <property type="match status" value="1"/>
</dbReference>
<organism evidence="3 4">
    <name type="scientific">Mycobacterium shinjukuense</name>
    <dbReference type="NCBI Taxonomy" id="398694"/>
    <lineage>
        <taxon>Bacteria</taxon>
        <taxon>Bacillati</taxon>
        <taxon>Actinomycetota</taxon>
        <taxon>Actinomycetes</taxon>
        <taxon>Mycobacteriales</taxon>
        <taxon>Mycobacteriaceae</taxon>
        <taxon>Mycobacterium</taxon>
    </lineage>
</organism>
<dbReference type="InterPro" id="IPR003870">
    <property type="entry name" value="DUF222"/>
</dbReference>
<accession>A0A7I7MKV5</accession>
<dbReference type="InterPro" id="IPR003615">
    <property type="entry name" value="HNH_nuc"/>
</dbReference>
<dbReference type="AlphaFoldDB" id="A0A7I7MKV5"/>
<sequence>MVEKFDPAGVREPRAPREDRYVDIGPTGAGMAGIWGQLEITEGAALDRRLDQLAATVCRDDPRTAAHRRADALLALAGGQSRLVCGCGAEHCPAAGAEQAPLAQVVIHVLAEQATVDGASTAPGYLPGLGAVPAPLLRELAGSAKCKPLRIPAPVAEPGYRPSAALAEFIRWRDLTCRFPGCDQPAAACQIDHTIAYPVGPTHPSNLKLYCPAHHLLKTFYAGAGGWADRQLPDGTVIVTAPTGHTYTTTPAGALFFPALGTPTGRLVIPEPTRAPGAQRGLMMPTRTRTRAQDRAARIAGERKRNAARIARKNFLLAERLAREDEPPPF</sequence>
<feature type="region of interest" description="Disordered" evidence="1">
    <location>
        <begin position="1"/>
        <end position="20"/>
    </location>
</feature>
<keyword evidence="4" id="KW-1185">Reference proteome</keyword>